<gene>
    <name evidence="6" type="ORF">STAS_30477</name>
</gene>
<dbReference type="Pfam" id="PF00132">
    <property type="entry name" value="Hexapep"/>
    <property type="match status" value="1"/>
</dbReference>
<evidence type="ECO:0000256" key="3">
    <source>
        <dbReference type="ARBA" id="ARBA00022679"/>
    </source>
</evidence>
<accession>A0A5A7R6D6</accession>
<keyword evidence="7" id="KW-1185">Reference proteome</keyword>
<dbReference type="NCBIfam" id="TIGR01853">
    <property type="entry name" value="lipid_A_lpxD"/>
    <property type="match status" value="1"/>
</dbReference>
<dbReference type="PANTHER" id="PTHR43378">
    <property type="entry name" value="UDP-3-O-ACYLGLUCOSAMINE N-ACYLTRANSFERASE"/>
    <property type="match status" value="1"/>
</dbReference>
<evidence type="ECO:0000313" key="6">
    <source>
        <dbReference type="EMBL" id="GER52982.1"/>
    </source>
</evidence>
<keyword evidence="1" id="KW-0444">Lipid biosynthesis</keyword>
<comment type="caution">
    <text evidence="6">The sequence shown here is derived from an EMBL/GenBank/DDBJ whole genome shotgun (WGS) entry which is preliminary data.</text>
</comment>
<proteinExistence type="predicted"/>
<evidence type="ECO:0000256" key="4">
    <source>
        <dbReference type="ARBA" id="ARBA00023098"/>
    </source>
</evidence>
<dbReference type="AlphaFoldDB" id="A0A5A7R6D6"/>
<evidence type="ECO:0000256" key="1">
    <source>
        <dbReference type="ARBA" id="ARBA00022516"/>
    </source>
</evidence>
<sequence length="420" mass="45933">MAMRLAKCTLFSARISTVGSKLAIADIHALLLTRSLSNNPDVVKTPDDNEEFQKWCNGGGKFHKSAFIDPTARIEIGALVHSDSVIGANVSIGSGSIIGPAVAIGQSTRMGYNVVLSNCTIGDSCIVHHGVCIGQDGFGFFIDEQGLMVKKPQTLKARIGNHVEIGANTCIDRGSWRDTIIGDHTKIDNLVQIGHNVEIGKSCMLCGQVGIAGSVTIGDYVTLGGRVSIRDHVCIASKVRLAANSCVTKSISEPGDYGGFPAIPIHDWRKQVKKMKDLLQAYQLALNNTIVKAKSHTVSFNREQVPLCIFSSWKSPIKTDTRLIELLFMHNPTCLCLPFDNLKPNISFDPNHKLQISTIINSFPKFSTRTNHNLIHRVILVTLIKTRSRVPSHKNPTFPIQFQADGIIVNPHTLVWIKDS</sequence>
<evidence type="ECO:0000256" key="2">
    <source>
        <dbReference type="ARBA" id="ARBA00022556"/>
    </source>
</evidence>
<dbReference type="InterPro" id="IPR001451">
    <property type="entry name" value="Hexapep"/>
</dbReference>
<dbReference type="CDD" id="cd03352">
    <property type="entry name" value="LbH_LpxD"/>
    <property type="match status" value="1"/>
</dbReference>
<name>A0A5A7R6D6_STRAF</name>
<keyword evidence="4" id="KW-0443">Lipid metabolism</keyword>
<dbReference type="PANTHER" id="PTHR43378:SF2">
    <property type="entry name" value="UDP-3-O-ACYLGLUCOSAMINE N-ACYLTRANSFERASE 1, MITOCHONDRIAL-RELATED"/>
    <property type="match status" value="1"/>
</dbReference>
<evidence type="ECO:0000256" key="5">
    <source>
        <dbReference type="ARBA" id="ARBA00023315"/>
    </source>
</evidence>
<keyword evidence="2" id="KW-0441">Lipid A biosynthesis</keyword>
<protein>
    <submittedName>
        <fullName evidence="6">UDP-3-O-acylglucosamine N-acyltransferase</fullName>
    </submittedName>
</protein>
<dbReference type="GO" id="GO:0016020">
    <property type="term" value="C:membrane"/>
    <property type="evidence" value="ECO:0007669"/>
    <property type="project" value="GOC"/>
</dbReference>
<keyword evidence="3 6" id="KW-0808">Transferase</keyword>
<dbReference type="InterPro" id="IPR007691">
    <property type="entry name" value="LpxD"/>
</dbReference>
<dbReference type="EMBL" id="BKCP01010514">
    <property type="protein sequence ID" value="GER52982.1"/>
    <property type="molecule type" value="Genomic_DNA"/>
</dbReference>
<organism evidence="6 7">
    <name type="scientific">Striga asiatica</name>
    <name type="common">Asiatic witchweed</name>
    <name type="synonym">Buchnera asiatica</name>
    <dbReference type="NCBI Taxonomy" id="4170"/>
    <lineage>
        <taxon>Eukaryota</taxon>
        <taxon>Viridiplantae</taxon>
        <taxon>Streptophyta</taxon>
        <taxon>Embryophyta</taxon>
        <taxon>Tracheophyta</taxon>
        <taxon>Spermatophyta</taxon>
        <taxon>Magnoliopsida</taxon>
        <taxon>eudicotyledons</taxon>
        <taxon>Gunneridae</taxon>
        <taxon>Pentapetalae</taxon>
        <taxon>asterids</taxon>
        <taxon>lamiids</taxon>
        <taxon>Lamiales</taxon>
        <taxon>Orobanchaceae</taxon>
        <taxon>Buchnereae</taxon>
        <taxon>Striga</taxon>
    </lineage>
</organism>
<keyword evidence="5 6" id="KW-0012">Acyltransferase</keyword>
<reference evidence="7" key="1">
    <citation type="journal article" date="2019" name="Curr. Biol.">
        <title>Genome Sequence of Striga asiatica Provides Insight into the Evolution of Plant Parasitism.</title>
        <authorList>
            <person name="Yoshida S."/>
            <person name="Kim S."/>
            <person name="Wafula E.K."/>
            <person name="Tanskanen J."/>
            <person name="Kim Y.M."/>
            <person name="Honaas L."/>
            <person name="Yang Z."/>
            <person name="Spallek T."/>
            <person name="Conn C.E."/>
            <person name="Ichihashi Y."/>
            <person name="Cheong K."/>
            <person name="Cui S."/>
            <person name="Der J.P."/>
            <person name="Gundlach H."/>
            <person name="Jiao Y."/>
            <person name="Hori C."/>
            <person name="Ishida J.K."/>
            <person name="Kasahara H."/>
            <person name="Kiba T."/>
            <person name="Kim M.S."/>
            <person name="Koo N."/>
            <person name="Laohavisit A."/>
            <person name="Lee Y.H."/>
            <person name="Lumba S."/>
            <person name="McCourt P."/>
            <person name="Mortimer J.C."/>
            <person name="Mutuku J.M."/>
            <person name="Nomura T."/>
            <person name="Sasaki-Sekimoto Y."/>
            <person name="Seto Y."/>
            <person name="Wang Y."/>
            <person name="Wakatake T."/>
            <person name="Sakakibara H."/>
            <person name="Demura T."/>
            <person name="Yamaguchi S."/>
            <person name="Yoneyama K."/>
            <person name="Manabe R.I."/>
            <person name="Nelson D.C."/>
            <person name="Schulman A.H."/>
            <person name="Timko M.P."/>
            <person name="dePamphilis C.W."/>
            <person name="Choi D."/>
            <person name="Shirasu K."/>
        </authorList>
    </citation>
    <scope>NUCLEOTIDE SEQUENCE [LARGE SCALE GENOMIC DNA]</scope>
    <source>
        <strain evidence="7">cv. UVA1</strain>
    </source>
</reference>
<dbReference type="InterPro" id="IPR011004">
    <property type="entry name" value="Trimer_LpxA-like_sf"/>
</dbReference>
<dbReference type="OrthoDB" id="2355at2759"/>
<dbReference type="SUPFAM" id="SSF51161">
    <property type="entry name" value="Trimeric LpxA-like enzymes"/>
    <property type="match status" value="1"/>
</dbReference>
<evidence type="ECO:0000313" key="7">
    <source>
        <dbReference type="Proteomes" id="UP000325081"/>
    </source>
</evidence>
<dbReference type="Proteomes" id="UP000325081">
    <property type="component" value="Unassembled WGS sequence"/>
</dbReference>
<dbReference type="GO" id="GO:0016410">
    <property type="term" value="F:N-acyltransferase activity"/>
    <property type="evidence" value="ECO:0007669"/>
    <property type="project" value="InterPro"/>
</dbReference>
<dbReference type="GO" id="GO:0009245">
    <property type="term" value="P:lipid A biosynthetic process"/>
    <property type="evidence" value="ECO:0007669"/>
    <property type="project" value="UniProtKB-KW"/>
</dbReference>
<dbReference type="NCBIfam" id="NF002060">
    <property type="entry name" value="PRK00892.1"/>
    <property type="match status" value="1"/>
</dbReference>
<dbReference type="Gene3D" id="2.160.10.10">
    <property type="entry name" value="Hexapeptide repeat proteins"/>
    <property type="match status" value="1"/>
</dbReference>